<evidence type="ECO:0000313" key="7">
    <source>
        <dbReference type="EMBL" id="KAF6016805.1"/>
    </source>
</evidence>
<dbReference type="GO" id="GO:0008296">
    <property type="term" value="F:3'-5'-DNA exonuclease activity"/>
    <property type="evidence" value="ECO:0007669"/>
    <property type="project" value="TreeGrafter"/>
</dbReference>
<dbReference type="AlphaFoldDB" id="A0A7J7ISK6"/>
<gene>
    <name evidence="7" type="ORF">EB796_024889</name>
</gene>
<dbReference type="OrthoDB" id="6079689at2759"/>
<dbReference type="CDD" id="cd01310">
    <property type="entry name" value="TatD_DNAse"/>
    <property type="match status" value="1"/>
</dbReference>
<dbReference type="Gene3D" id="3.20.20.140">
    <property type="entry name" value="Metal-dependent hydrolases"/>
    <property type="match status" value="2"/>
</dbReference>
<dbReference type="PANTHER" id="PTHR10060">
    <property type="entry name" value="TATD FAMILY DEOXYRIBONUCLEASE"/>
    <property type="match status" value="1"/>
</dbReference>
<keyword evidence="4" id="KW-0378">Hydrolase</keyword>
<evidence type="ECO:0000256" key="5">
    <source>
        <dbReference type="ARBA" id="ARBA00039767"/>
    </source>
</evidence>
<comment type="similarity">
    <text evidence="1">Belongs to the metallo-dependent hydrolases superfamily. TatD-type hydrolase family.</text>
</comment>
<evidence type="ECO:0000256" key="6">
    <source>
        <dbReference type="ARBA" id="ARBA00045223"/>
    </source>
</evidence>
<sequence length="345" mass="39745">MLLKLWHGKLNLSLFKSSLSFWNQLNMKFIDIGANLTDGMYQGVYHGKSKHQPDLEDVLKRSFDAGLQKMFITGGSLSDCKEALKVSQLDDRLCTTVGCHPTRCGEFENNLDTANDPQLYYDSLQQLIADNKNKVVAGRMWASNYCYLFVFFYGLLIDKYKDYDRLHFCDKQTQLKYFEKQFDLAESTQLPMFLHCRNAFEDMAPLLRKHRDRISGGVVHSFTGTKEEAAEFVKLDLYIGINGCSLKTQDNIDAMKSVPLDRLMIETDCPWCEVKRTHAGFQFVKSTFLEKKAEKWEKGALVKSRNEPARILQVLEVMAGARQEDPELLADTMYRNTLKLFQLTE</sequence>
<keyword evidence="3" id="KW-0479">Metal-binding</keyword>
<protein>
    <recommendedName>
        <fullName evidence="5">Deoxyribonuclease TATDN1</fullName>
    </recommendedName>
</protein>
<dbReference type="GO" id="GO:0005829">
    <property type="term" value="C:cytosol"/>
    <property type="evidence" value="ECO:0007669"/>
    <property type="project" value="TreeGrafter"/>
</dbReference>
<dbReference type="InterPro" id="IPR050891">
    <property type="entry name" value="TatD-type_Hydrolase"/>
</dbReference>
<evidence type="ECO:0000256" key="4">
    <source>
        <dbReference type="ARBA" id="ARBA00022801"/>
    </source>
</evidence>
<evidence type="ECO:0000313" key="8">
    <source>
        <dbReference type="Proteomes" id="UP000593567"/>
    </source>
</evidence>
<evidence type="ECO:0000256" key="1">
    <source>
        <dbReference type="ARBA" id="ARBA00009275"/>
    </source>
</evidence>
<dbReference type="InterPro" id="IPR001130">
    <property type="entry name" value="TatD-like"/>
</dbReference>
<keyword evidence="2" id="KW-0540">Nuclease</keyword>
<dbReference type="SUPFAM" id="SSF51556">
    <property type="entry name" value="Metallo-dependent hydrolases"/>
    <property type="match status" value="1"/>
</dbReference>
<name>A0A7J7ISK6_BUGNE</name>
<dbReference type="GO" id="GO:0046872">
    <property type="term" value="F:metal ion binding"/>
    <property type="evidence" value="ECO:0007669"/>
    <property type="project" value="UniProtKB-KW"/>
</dbReference>
<dbReference type="InterPro" id="IPR018228">
    <property type="entry name" value="DNase_TatD-rel_CS"/>
</dbReference>
<keyword evidence="8" id="KW-1185">Reference proteome</keyword>
<evidence type="ECO:0000256" key="3">
    <source>
        <dbReference type="ARBA" id="ARBA00022723"/>
    </source>
</evidence>
<organism evidence="7 8">
    <name type="scientific">Bugula neritina</name>
    <name type="common">Brown bryozoan</name>
    <name type="synonym">Sertularia neritina</name>
    <dbReference type="NCBI Taxonomy" id="10212"/>
    <lineage>
        <taxon>Eukaryota</taxon>
        <taxon>Metazoa</taxon>
        <taxon>Spiralia</taxon>
        <taxon>Lophotrochozoa</taxon>
        <taxon>Bryozoa</taxon>
        <taxon>Gymnolaemata</taxon>
        <taxon>Cheilostomatida</taxon>
        <taxon>Flustrina</taxon>
        <taxon>Buguloidea</taxon>
        <taxon>Bugulidae</taxon>
        <taxon>Bugula</taxon>
    </lineage>
</organism>
<comment type="caution">
    <text evidence="7">The sequence shown here is derived from an EMBL/GenBank/DDBJ whole genome shotgun (WGS) entry which is preliminary data.</text>
</comment>
<dbReference type="EMBL" id="VXIV02003465">
    <property type="protein sequence ID" value="KAF6016805.1"/>
    <property type="molecule type" value="Genomic_DNA"/>
</dbReference>
<evidence type="ECO:0000256" key="2">
    <source>
        <dbReference type="ARBA" id="ARBA00022722"/>
    </source>
</evidence>
<dbReference type="Pfam" id="PF01026">
    <property type="entry name" value="TatD_DNase"/>
    <property type="match status" value="2"/>
</dbReference>
<dbReference type="InterPro" id="IPR032466">
    <property type="entry name" value="Metal_Hydrolase"/>
</dbReference>
<reference evidence="7" key="1">
    <citation type="submission" date="2020-06" db="EMBL/GenBank/DDBJ databases">
        <title>Draft genome of Bugula neritina, a colonial animal packing powerful symbionts and potential medicines.</title>
        <authorList>
            <person name="Rayko M."/>
        </authorList>
    </citation>
    <scope>NUCLEOTIDE SEQUENCE [LARGE SCALE GENOMIC DNA]</scope>
    <source>
        <strain evidence="7">Kwan_BN1</strain>
    </source>
</reference>
<comment type="function">
    <text evidence="6">Deoxyribonuclease which catalyzes (in vitro) the decatenation of kinetoplast DNA, which are circular DNA catenated to each other, producing linear DNA molecules. Plays an important role in chromosomal segregation and cell cycle progression during eye development probably via its DNA decatenation activity.</text>
</comment>
<dbReference type="PROSITE" id="PS01090">
    <property type="entry name" value="TATD_2"/>
    <property type="match status" value="1"/>
</dbReference>
<accession>A0A7J7ISK6</accession>
<proteinExistence type="inferred from homology"/>
<dbReference type="Proteomes" id="UP000593567">
    <property type="component" value="Unassembled WGS sequence"/>
</dbReference>
<dbReference type="PANTHER" id="PTHR10060:SF15">
    <property type="entry name" value="DEOXYRIBONUCLEASE TATDN1"/>
    <property type="match status" value="1"/>
</dbReference>